<keyword evidence="3" id="KW-1185">Reference proteome</keyword>
<name>A0ABS5YKU6_9ACTN</name>
<sequence>MMDEDVFWPLAGGLGRHPDDDAFERLTDLLAGRSEADITGFADRLADVLWALDTPAHFQACETVSDDVFLYVRCAVVGAGRKAYERVLSRPGGIGEFADEEAELLLTVAEQAYERKTGRLWEHETPVSYEAGSNTGAWGDAAPDSDDWSPPWLDLMLGSTGPAPVHGYEYCLGEAAGAVIADPAWQKWWATSGVDRCELLLLLDSSGEQLPSTAVKRGRKRLRIDVVRVPGPLPDDPDALMALAVDEIRELMSLADLGPVPPLTTPAVDTERLAIAAAGPVVVPELPAELMEQAMRTGGLGPFDVFDYFRAHPDAPGADVWLNLDPRDP</sequence>
<organism evidence="2 3">
    <name type="scientific">Paractinoplanes bogorensis</name>
    <dbReference type="NCBI Taxonomy" id="1610840"/>
    <lineage>
        <taxon>Bacteria</taxon>
        <taxon>Bacillati</taxon>
        <taxon>Actinomycetota</taxon>
        <taxon>Actinomycetes</taxon>
        <taxon>Micromonosporales</taxon>
        <taxon>Micromonosporaceae</taxon>
        <taxon>Paractinoplanes</taxon>
    </lineage>
</organism>
<dbReference type="InterPro" id="IPR025334">
    <property type="entry name" value="DUF4240"/>
</dbReference>
<dbReference type="EMBL" id="JAHKKG010000003">
    <property type="protein sequence ID" value="MBU2664093.1"/>
    <property type="molecule type" value="Genomic_DNA"/>
</dbReference>
<comment type="caution">
    <text evidence="2">The sequence shown here is derived from an EMBL/GenBank/DDBJ whole genome shotgun (WGS) entry which is preliminary data.</text>
</comment>
<dbReference type="Pfam" id="PF14024">
    <property type="entry name" value="DUF4240"/>
    <property type="match status" value="1"/>
</dbReference>
<gene>
    <name evidence="2" type="ORF">KOI35_11380</name>
</gene>
<accession>A0ABS5YKU6</accession>
<reference evidence="2 3" key="1">
    <citation type="submission" date="2021-06" db="EMBL/GenBank/DDBJ databases">
        <title>Actinoplanes lichenicola sp. nov., and Actinoplanes ovalisporus sp. nov., isolated from lichen in Thailand.</title>
        <authorList>
            <person name="Saeng-In P."/>
            <person name="Kanchanasin P."/>
            <person name="Yuki M."/>
            <person name="Kudo T."/>
            <person name="Ohkuma M."/>
            <person name="Phongsopitanun W."/>
            <person name="Tanasupawat S."/>
        </authorList>
    </citation>
    <scope>NUCLEOTIDE SEQUENCE [LARGE SCALE GENOMIC DNA]</scope>
    <source>
        <strain evidence="2 3">NBRC 110975</strain>
    </source>
</reference>
<feature type="domain" description="DUF4240" evidence="1">
    <location>
        <begin position="2"/>
        <end position="115"/>
    </location>
</feature>
<evidence type="ECO:0000259" key="1">
    <source>
        <dbReference type="Pfam" id="PF14024"/>
    </source>
</evidence>
<protein>
    <submittedName>
        <fullName evidence="2">DUF4240 domain-containing protein</fullName>
    </submittedName>
</protein>
<evidence type="ECO:0000313" key="3">
    <source>
        <dbReference type="Proteomes" id="UP001519654"/>
    </source>
</evidence>
<evidence type="ECO:0000313" key="2">
    <source>
        <dbReference type="EMBL" id="MBU2664093.1"/>
    </source>
</evidence>
<proteinExistence type="predicted"/>
<dbReference type="Proteomes" id="UP001519654">
    <property type="component" value="Unassembled WGS sequence"/>
</dbReference>